<dbReference type="AlphaFoldDB" id="A0A3M7FFM6"/>
<dbReference type="PANTHER" id="PTHR11875">
    <property type="entry name" value="TESTIS-SPECIFIC Y-ENCODED PROTEIN"/>
    <property type="match status" value="1"/>
</dbReference>
<proteinExistence type="inferred from homology"/>
<evidence type="ECO:0008006" key="6">
    <source>
        <dbReference type="Google" id="ProtNLM"/>
    </source>
</evidence>
<dbReference type="GO" id="GO:0006334">
    <property type="term" value="P:nucleosome assembly"/>
    <property type="evidence" value="ECO:0007669"/>
    <property type="project" value="InterPro"/>
</dbReference>
<dbReference type="VEuPathDB" id="FungiDB:BTJ68_15115"/>
<dbReference type="Proteomes" id="UP000268823">
    <property type="component" value="Unassembled WGS sequence"/>
</dbReference>
<feature type="compositionally biased region" description="Basic and acidic residues" evidence="3">
    <location>
        <begin position="212"/>
        <end position="222"/>
    </location>
</feature>
<dbReference type="GO" id="GO:0005634">
    <property type="term" value="C:nucleus"/>
    <property type="evidence" value="ECO:0007669"/>
    <property type="project" value="InterPro"/>
</dbReference>
<organism evidence="4 5">
    <name type="scientific">Hortaea werneckii</name>
    <name type="common">Black yeast</name>
    <name type="synonym">Cladosporium werneckii</name>
    <dbReference type="NCBI Taxonomy" id="91943"/>
    <lineage>
        <taxon>Eukaryota</taxon>
        <taxon>Fungi</taxon>
        <taxon>Dikarya</taxon>
        <taxon>Ascomycota</taxon>
        <taxon>Pezizomycotina</taxon>
        <taxon>Dothideomycetes</taxon>
        <taxon>Dothideomycetidae</taxon>
        <taxon>Mycosphaerellales</taxon>
        <taxon>Teratosphaeriaceae</taxon>
        <taxon>Hortaea</taxon>
    </lineage>
</organism>
<comment type="similarity">
    <text evidence="1 2">Belongs to the nucleosome assembly protein (NAP) family.</text>
</comment>
<accession>A0A3M7FFM6</accession>
<dbReference type="InterPro" id="IPR037231">
    <property type="entry name" value="NAP-like_sf"/>
</dbReference>
<evidence type="ECO:0000256" key="3">
    <source>
        <dbReference type="SAM" id="MobiDB-lite"/>
    </source>
</evidence>
<feature type="region of interest" description="Disordered" evidence="3">
    <location>
        <begin position="304"/>
        <end position="341"/>
    </location>
</feature>
<gene>
    <name evidence="4" type="ORF">D0861_05468</name>
</gene>
<dbReference type="InterPro" id="IPR002164">
    <property type="entry name" value="NAP_family"/>
</dbReference>
<sequence>MAEVEVSPVSYEDLALIEEEFAEVDDEIQRKQHELSKPLYAKRAEAVSKIPNFWPLVMEQAPMEIEDYITPLDSAIFAEHLTNLTVTRPELEEGKSGNPKTFSIKFEFSENEYFEDKVLEKTFWHRRAADDWVGLVSEPVKVHWKKGKDSTDGLTDAALALFEARKKVGDFKSTSVPEYKALEKKVEANGGNTSFFTWFGWVTNRRYVTAEESEKANKEYGKGKAARKAGKKPDAAEIQKQAEKEEAGEEDEEGDDLMVEVHGAGEEIAVTISDEMWPSAIKLFVQAQEADDISDIDMEEFDDEEIDDAEDEPIDIRSLVQSTEKRSRDSSGAPPPKKAKK</sequence>
<dbReference type="Gene3D" id="3.30.1120.90">
    <property type="entry name" value="Nucleosome assembly protein"/>
    <property type="match status" value="1"/>
</dbReference>
<protein>
    <recommendedName>
        <fullName evidence="6">Nap family protein</fullName>
    </recommendedName>
</protein>
<evidence type="ECO:0000256" key="2">
    <source>
        <dbReference type="RuleBase" id="RU003876"/>
    </source>
</evidence>
<feature type="compositionally biased region" description="Acidic residues" evidence="3">
    <location>
        <begin position="304"/>
        <end position="313"/>
    </location>
</feature>
<dbReference type="Pfam" id="PF00956">
    <property type="entry name" value="NAP"/>
    <property type="match status" value="1"/>
</dbReference>
<comment type="caution">
    <text evidence="4">The sequence shown here is derived from an EMBL/GenBank/DDBJ whole genome shotgun (WGS) entry which is preliminary data.</text>
</comment>
<feature type="compositionally biased region" description="Basic and acidic residues" evidence="3">
    <location>
        <begin position="231"/>
        <end position="245"/>
    </location>
</feature>
<evidence type="ECO:0000256" key="1">
    <source>
        <dbReference type="ARBA" id="ARBA00009947"/>
    </source>
</evidence>
<evidence type="ECO:0000313" key="4">
    <source>
        <dbReference type="EMBL" id="RMY87251.1"/>
    </source>
</evidence>
<name>A0A3M7FFM6_HORWE</name>
<dbReference type="SUPFAM" id="SSF143113">
    <property type="entry name" value="NAP-like"/>
    <property type="match status" value="1"/>
</dbReference>
<reference evidence="4 5" key="1">
    <citation type="journal article" date="2018" name="BMC Genomics">
        <title>Genomic evidence for intraspecific hybridization in a clonal and extremely halotolerant yeast.</title>
        <authorList>
            <person name="Gostincar C."/>
            <person name="Stajich J.E."/>
            <person name="Zupancic J."/>
            <person name="Zalar P."/>
            <person name="Gunde-Cimerman N."/>
        </authorList>
    </citation>
    <scope>NUCLEOTIDE SEQUENCE [LARGE SCALE GENOMIC DNA]</scope>
    <source>
        <strain evidence="4 5">EXF-2788</strain>
    </source>
</reference>
<dbReference type="OrthoDB" id="19419at2759"/>
<feature type="region of interest" description="Disordered" evidence="3">
    <location>
        <begin position="212"/>
        <end position="254"/>
    </location>
</feature>
<evidence type="ECO:0000313" key="5">
    <source>
        <dbReference type="Proteomes" id="UP000268823"/>
    </source>
</evidence>
<dbReference type="EMBL" id="QWIR01000097">
    <property type="protein sequence ID" value="RMY87251.1"/>
    <property type="molecule type" value="Genomic_DNA"/>
</dbReference>